<proteinExistence type="predicted"/>
<reference evidence="1 2" key="1">
    <citation type="submission" date="2016-03" db="EMBL/GenBank/DDBJ databases">
        <title>EvidentialGene: Evidence-directed Construction of Genes on Genomes.</title>
        <authorList>
            <person name="Gilbert D.G."/>
            <person name="Choi J.-H."/>
            <person name="Mockaitis K."/>
            <person name="Colbourne J."/>
            <person name="Pfrender M."/>
        </authorList>
    </citation>
    <scope>NUCLEOTIDE SEQUENCE [LARGE SCALE GENOMIC DNA]</scope>
    <source>
        <strain evidence="1 2">Xinb3</strain>
        <tissue evidence="1">Complete organism</tissue>
    </source>
</reference>
<dbReference type="Proteomes" id="UP000076858">
    <property type="component" value="Unassembled WGS sequence"/>
</dbReference>
<dbReference type="AlphaFoldDB" id="A0A164LXQ5"/>
<name>A0A164LXQ5_9CRUS</name>
<gene>
    <name evidence="1" type="ORF">APZ42_032896</name>
</gene>
<comment type="caution">
    <text evidence="1">The sequence shown here is derived from an EMBL/GenBank/DDBJ whole genome shotgun (WGS) entry which is preliminary data.</text>
</comment>
<sequence>MVKSMATPLYAIYSTCLAKTSAIFHDGEFSLIFTHHLQPRWSI</sequence>
<evidence type="ECO:0000313" key="2">
    <source>
        <dbReference type="Proteomes" id="UP000076858"/>
    </source>
</evidence>
<keyword evidence="2" id="KW-1185">Reference proteome</keyword>
<dbReference type="EMBL" id="LRGB01003123">
    <property type="protein sequence ID" value="KZS04533.1"/>
    <property type="molecule type" value="Genomic_DNA"/>
</dbReference>
<accession>A0A164LXQ5</accession>
<evidence type="ECO:0000313" key="1">
    <source>
        <dbReference type="EMBL" id="KZS04533.1"/>
    </source>
</evidence>
<protein>
    <submittedName>
        <fullName evidence="1">Uncharacterized protein</fullName>
    </submittedName>
</protein>
<organism evidence="1 2">
    <name type="scientific">Daphnia magna</name>
    <dbReference type="NCBI Taxonomy" id="35525"/>
    <lineage>
        <taxon>Eukaryota</taxon>
        <taxon>Metazoa</taxon>
        <taxon>Ecdysozoa</taxon>
        <taxon>Arthropoda</taxon>
        <taxon>Crustacea</taxon>
        <taxon>Branchiopoda</taxon>
        <taxon>Diplostraca</taxon>
        <taxon>Cladocera</taxon>
        <taxon>Anomopoda</taxon>
        <taxon>Daphniidae</taxon>
        <taxon>Daphnia</taxon>
    </lineage>
</organism>